<name>A0AAE4C7N9_9ACTN</name>
<evidence type="ECO:0000313" key="2">
    <source>
        <dbReference type="Proteomes" id="UP001183643"/>
    </source>
</evidence>
<gene>
    <name evidence="1" type="ORF">J2S41_001499</name>
</gene>
<dbReference type="AlphaFoldDB" id="A0AAE4C7N9"/>
<organism evidence="1 2">
    <name type="scientific">Catenuloplanes atrovinosus</name>
    <dbReference type="NCBI Taxonomy" id="137266"/>
    <lineage>
        <taxon>Bacteria</taxon>
        <taxon>Bacillati</taxon>
        <taxon>Actinomycetota</taxon>
        <taxon>Actinomycetes</taxon>
        <taxon>Micromonosporales</taxon>
        <taxon>Micromonosporaceae</taxon>
        <taxon>Catenuloplanes</taxon>
    </lineage>
</organism>
<dbReference type="RefSeq" id="WP_310364753.1">
    <property type="nucleotide sequence ID" value="NZ_JAVDYB010000001.1"/>
</dbReference>
<sequence length="47" mass="5141">MVVCEQVYADRLTDPFFAMARFVDLLRQHAAPGWEAVVGYDGAAPVG</sequence>
<dbReference type="Proteomes" id="UP001183643">
    <property type="component" value="Unassembled WGS sequence"/>
</dbReference>
<comment type="caution">
    <text evidence="1">The sequence shown here is derived from an EMBL/GenBank/DDBJ whole genome shotgun (WGS) entry which is preliminary data.</text>
</comment>
<protein>
    <submittedName>
        <fullName evidence="1">Uncharacterized protein</fullName>
    </submittedName>
</protein>
<reference evidence="1" key="1">
    <citation type="submission" date="2023-07" db="EMBL/GenBank/DDBJ databases">
        <title>Sequencing the genomes of 1000 actinobacteria strains.</title>
        <authorList>
            <person name="Klenk H.-P."/>
        </authorList>
    </citation>
    <scope>NUCLEOTIDE SEQUENCE</scope>
    <source>
        <strain evidence="1">DSM 44707</strain>
    </source>
</reference>
<accession>A0AAE4C7N9</accession>
<dbReference type="EMBL" id="JAVDYB010000001">
    <property type="protein sequence ID" value="MDR7274721.1"/>
    <property type="molecule type" value="Genomic_DNA"/>
</dbReference>
<proteinExistence type="predicted"/>
<keyword evidence="2" id="KW-1185">Reference proteome</keyword>
<evidence type="ECO:0000313" key="1">
    <source>
        <dbReference type="EMBL" id="MDR7274721.1"/>
    </source>
</evidence>